<dbReference type="SUPFAM" id="SSF52172">
    <property type="entry name" value="CheY-like"/>
    <property type="match status" value="1"/>
</dbReference>
<dbReference type="Proteomes" id="UP000246352">
    <property type="component" value="Unassembled WGS sequence"/>
</dbReference>
<dbReference type="GO" id="GO:0000160">
    <property type="term" value="P:phosphorelay signal transduction system"/>
    <property type="evidence" value="ECO:0007669"/>
    <property type="project" value="InterPro"/>
</dbReference>
<dbReference type="InterPro" id="IPR001789">
    <property type="entry name" value="Sig_transdc_resp-reg_receiver"/>
</dbReference>
<name>A0A317PPW9_9HYPH</name>
<evidence type="ECO:0000313" key="4">
    <source>
        <dbReference type="Proteomes" id="UP000246352"/>
    </source>
</evidence>
<dbReference type="Gene3D" id="3.40.50.2300">
    <property type="match status" value="1"/>
</dbReference>
<dbReference type="PROSITE" id="PS50110">
    <property type="entry name" value="RESPONSE_REGULATORY"/>
    <property type="match status" value="1"/>
</dbReference>
<evidence type="ECO:0000313" key="3">
    <source>
        <dbReference type="EMBL" id="PWW01978.1"/>
    </source>
</evidence>
<evidence type="ECO:0000259" key="2">
    <source>
        <dbReference type="PROSITE" id="PS50110"/>
    </source>
</evidence>
<dbReference type="InterPro" id="IPR011006">
    <property type="entry name" value="CheY-like_superfamily"/>
</dbReference>
<accession>A0A317PPW9</accession>
<dbReference type="AlphaFoldDB" id="A0A317PPW9"/>
<dbReference type="RefSeq" id="WP_146215576.1">
    <property type="nucleotide sequence ID" value="NZ_QGTR01000002.1"/>
</dbReference>
<feature type="modified residue" description="4-aspartylphosphate" evidence="1">
    <location>
        <position position="55"/>
    </location>
</feature>
<proteinExistence type="predicted"/>
<protein>
    <submittedName>
        <fullName evidence="3">CheY-like chemotaxis protein</fullName>
    </submittedName>
</protein>
<feature type="domain" description="Response regulatory" evidence="2">
    <location>
        <begin position="4"/>
        <end position="129"/>
    </location>
</feature>
<organism evidence="3 4">
    <name type="scientific">Hoeflea marina</name>
    <dbReference type="NCBI Taxonomy" id="274592"/>
    <lineage>
        <taxon>Bacteria</taxon>
        <taxon>Pseudomonadati</taxon>
        <taxon>Pseudomonadota</taxon>
        <taxon>Alphaproteobacteria</taxon>
        <taxon>Hyphomicrobiales</taxon>
        <taxon>Rhizobiaceae</taxon>
        <taxon>Hoeflea</taxon>
    </lineage>
</organism>
<keyword evidence="4" id="KW-1185">Reference proteome</keyword>
<reference evidence="3 4" key="1">
    <citation type="submission" date="2018-05" db="EMBL/GenBank/DDBJ databases">
        <title>Genomic Encyclopedia of Type Strains, Phase IV (KMG-IV): sequencing the most valuable type-strain genomes for metagenomic binning, comparative biology and taxonomic classification.</title>
        <authorList>
            <person name="Goeker M."/>
        </authorList>
    </citation>
    <scope>NUCLEOTIDE SEQUENCE [LARGE SCALE GENOMIC DNA]</scope>
    <source>
        <strain evidence="3 4">DSM 16791</strain>
    </source>
</reference>
<comment type="caution">
    <text evidence="3">The sequence shown here is derived from an EMBL/GenBank/DDBJ whole genome shotgun (WGS) entry which is preliminary data.</text>
</comment>
<gene>
    <name evidence="3" type="ORF">DFR52_102643</name>
</gene>
<sequence>MSVSVLLIEDNEKNLAAKKGYLETFGCGPILGVRDPDAAIHAARSLPHFDLVIADIDLSESSKRREEHNKGGVAVARWLRETNYPAFVAGYSSFFEGDEISESERSTFDDMVDRSVGREEQEAKFEDWIERAKRSDRTSTLRALLFEAYEGASREKKDYHVPVVSLDTLVDYDAEQLAEFRDSGFKLSLMLPTVDDEIRKAIPVWIKRAKNSCYIEVVGQPYLFADGTDELQAREALKSLIAGYYDDLRGRDPEKEMGSYVKFLFRFLDSLY</sequence>
<dbReference type="EMBL" id="QGTR01000002">
    <property type="protein sequence ID" value="PWW01978.1"/>
    <property type="molecule type" value="Genomic_DNA"/>
</dbReference>
<keyword evidence="1" id="KW-0597">Phosphoprotein</keyword>
<evidence type="ECO:0000256" key="1">
    <source>
        <dbReference type="PROSITE-ProRule" id="PRU00169"/>
    </source>
</evidence>